<dbReference type="RefSeq" id="WP_278004077.1">
    <property type="nucleotide sequence ID" value="NZ_JARSBN010000001.1"/>
</dbReference>
<gene>
    <name evidence="1" type="ORF">P7122_01840</name>
</gene>
<accession>A0ABT6FXT3</accession>
<protein>
    <submittedName>
        <fullName evidence="1">Uncharacterized protein</fullName>
    </submittedName>
</protein>
<reference evidence="1 2" key="1">
    <citation type="submission" date="2023-03" db="EMBL/GenBank/DDBJ databases">
        <title>Strain YYF002 represents a novel species in the genus Winogradskyella isolated from seawater.</title>
        <authorList>
            <person name="Fu Z.-Y."/>
        </authorList>
    </citation>
    <scope>NUCLEOTIDE SEQUENCE [LARGE SCALE GENOMIC DNA]</scope>
    <source>
        <strain evidence="1 2">YYF002</strain>
    </source>
</reference>
<keyword evidence="2" id="KW-1185">Reference proteome</keyword>
<evidence type="ECO:0000313" key="1">
    <source>
        <dbReference type="EMBL" id="MDG4714596.1"/>
    </source>
</evidence>
<comment type="caution">
    <text evidence="1">The sequence shown here is derived from an EMBL/GenBank/DDBJ whole genome shotgun (WGS) entry which is preliminary data.</text>
</comment>
<dbReference type="Proteomes" id="UP001529085">
    <property type="component" value="Unassembled WGS sequence"/>
</dbReference>
<dbReference type="EMBL" id="JARSBN010000001">
    <property type="protein sequence ID" value="MDG4714596.1"/>
    <property type="molecule type" value="Genomic_DNA"/>
</dbReference>
<proteinExistence type="predicted"/>
<sequence length="123" mass="14460">MSILFLFQGISIDMDFCGPIKDISKVITHYQDHKIYGDSFLEYVVEDYIYNNTEKEEHHNDSDEQGIPAHSHQQCCQSLLLYVTNNNILSINQFIIEERKQINPHKEIFSSRYLESPFHPPQV</sequence>
<name>A0ABT6FXT3_9FLAO</name>
<evidence type="ECO:0000313" key="2">
    <source>
        <dbReference type="Proteomes" id="UP001529085"/>
    </source>
</evidence>
<organism evidence="1 2">
    <name type="scientific">Winogradskyella marincola</name>
    <dbReference type="NCBI Taxonomy" id="3037795"/>
    <lineage>
        <taxon>Bacteria</taxon>
        <taxon>Pseudomonadati</taxon>
        <taxon>Bacteroidota</taxon>
        <taxon>Flavobacteriia</taxon>
        <taxon>Flavobacteriales</taxon>
        <taxon>Flavobacteriaceae</taxon>
        <taxon>Winogradskyella</taxon>
    </lineage>
</organism>